<dbReference type="RefSeq" id="WP_149752950.1">
    <property type="nucleotide sequence ID" value="NZ_LWSK01000034.1"/>
</dbReference>
<evidence type="ECO:0000313" key="1">
    <source>
        <dbReference type="EMBL" id="KAA1261642.1"/>
    </source>
</evidence>
<evidence type="ECO:0000313" key="2">
    <source>
        <dbReference type="Proteomes" id="UP000322699"/>
    </source>
</evidence>
<dbReference type="EMBL" id="VRLW01000001">
    <property type="protein sequence ID" value="KAA1261642.1"/>
    <property type="molecule type" value="Genomic_DNA"/>
</dbReference>
<keyword evidence="2" id="KW-1185">Reference proteome</keyword>
<comment type="caution">
    <text evidence="1">The sequence shown here is derived from an EMBL/GenBank/DDBJ whole genome shotgun (WGS) entry which is preliminary data.</text>
</comment>
<protein>
    <recommendedName>
        <fullName evidence="3">GYF domain-containing protein</fullName>
    </recommendedName>
</protein>
<accession>A0A5B1CMR0</accession>
<evidence type="ECO:0008006" key="3">
    <source>
        <dbReference type="Google" id="ProtNLM"/>
    </source>
</evidence>
<proteinExistence type="predicted"/>
<reference evidence="1 2" key="1">
    <citation type="submission" date="2019-08" db="EMBL/GenBank/DDBJ databases">
        <title>Deep-cultivation of Planctomycetes and their phenomic and genomic characterization uncovers novel biology.</title>
        <authorList>
            <person name="Wiegand S."/>
            <person name="Jogler M."/>
            <person name="Boedeker C."/>
            <person name="Pinto D."/>
            <person name="Vollmers J."/>
            <person name="Rivas-Marin E."/>
            <person name="Kohn T."/>
            <person name="Peeters S.H."/>
            <person name="Heuer A."/>
            <person name="Rast P."/>
            <person name="Oberbeckmann S."/>
            <person name="Bunk B."/>
            <person name="Jeske O."/>
            <person name="Meyerdierks A."/>
            <person name="Storesund J.E."/>
            <person name="Kallscheuer N."/>
            <person name="Luecker S."/>
            <person name="Lage O.M."/>
            <person name="Pohl T."/>
            <person name="Merkel B.J."/>
            <person name="Hornburger P."/>
            <person name="Mueller R.-W."/>
            <person name="Bruemmer F."/>
            <person name="Labrenz M."/>
            <person name="Spormann A.M."/>
            <person name="Op Den Camp H."/>
            <person name="Overmann J."/>
            <person name="Amann R."/>
            <person name="Jetten M.S.M."/>
            <person name="Mascher T."/>
            <person name="Medema M.H."/>
            <person name="Devos D.P."/>
            <person name="Kaster A.-K."/>
            <person name="Ovreas L."/>
            <person name="Rohde M."/>
            <person name="Galperin M.Y."/>
            <person name="Jogler C."/>
        </authorList>
    </citation>
    <scope>NUCLEOTIDE SEQUENCE [LARGE SCALE GENOMIC DNA]</scope>
    <source>
        <strain evidence="1 2">LF1</strain>
    </source>
</reference>
<organism evidence="1 2">
    <name type="scientific">Rubripirellula obstinata</name>
    <dbReference type="NCBI Taxonomy" id="406547"/>
    <lineage>
        <taxon>Bacteria</taxon>
        <taxon>Pseudomonadati</taxon>
        <taxon>Planctomycetota</taxon>
        <taxon>Planctomycetia</taxon>
        <taxon>Pirellulales</taxon>
        <taxon>Pirellulaceae</taxon>
        <taxon>Rubripirellula</taxon>
    </lineage>
</organism>
<dbReference type="AlphaFoldDB" id="A0A5B1CMR0"/>
<gene>
    <name evidence="1" type="ORF">LF1_41970</name>
</gene>
<dbReference type="OrthoDB" id="286007at2"/>
<dbReference type="Proteomes" id="UP000322699">
    <property type="component" value="Unassembled WGS sequence"/>
</dbReference>
<sequence length="79" mass="8835">MSAGWYYMTTGWLRKGRRVGPISESDLLVRIDQGKIAPETLLQSTKTKGKWVPMKSVGPAMSRWMKANPDDATPKKNLA</sequence>
<name>A0A5B1CMR0_9BACT</name>